<dbReference type="SMART" id="SM00283">
    <property type="entry name" value="MA"/>
    <property type="match status" value="1"/>
</dbReference>
<keyword evidence="1" id="KW-0145">Chemotaxis</keyword>
<dbReference type="SUPFAM" id="SSF58104">
    <property type="entry name" value="Methyl-accepting chemotaxis protein (MCP) signaling domain"/>
    <property type="match status" value="1"/>
</dbReference>
<dbReference type="InterPro" id="IPR004089">
    <property type="entry name" value="MCPsignal_dom"/>
</dbReference>
<keyword evidence="4" id="KW-0472">Membrane</keyword>
<dbReference type="Proteomes" id="UP000460298">
    <property type="component" value="Unassembled WGS sequence"/>
</dbReference>
<gene>
    <name evidence="6" type="ORF">F9K24_04745</name>
</gene>
<dbReference type="AlphaFoldDB" id="A0A833H3M9"/>
<dbReference type="EMBL" id="WBUI01000003">
    <property type="protein sequence ID" value="KAB2934338.1"/>
    <property type="molecule type" value="Genomic_DNA"/>
</dbReference>
<dbReference type="PANTHER" id="PTHR43531">
    <property type="entry name" value="PROTEIN ICFG"/>
    <property type="match status" value="1"/>
</dbReference>
<dbReference type="InterPro" id="IPR004090">
    <property type="entry name" value="Chemotax_Me-accpt_rcpt"/>
</dbReference>
<evidence type="ECO:0000313" key="7">
    <source>
        <dbReference type="Proteomes" id="UP000460298"/>
    </source>
</evidence>
<name>A0A833H3M9_9LEPT</name>
<keyword evidence="3" id="KW-0807">Transducer</keyword>
<feature type="transmembrane region" description="Helical" evidence="4">
    <location>
        <begin position="135"/>
        <end position="155"/>
    </location>
</feature>
<keyword evidence="4" id="KW-1133">Transmembrane helix</keyword>
<dbReference type="GO" id="GO:0004888">
    <property type="term" value="F:transmembrane signaling receptor activity"/>
    <property type="evidence" value="ECO:0007669"/>
    <property type="project" value="InterPro"/>
</dbReference>
<feature type="transmembrane region" description="Helical" evidence="4">
    <location>
        <begin position="109"/>
        <end position="129"/>
    </location>
</feature>
<feature type="domain" description="Methyl-accepting transducer" evidence="5">
    <location>
        <begin position="258"/>
        <end position="522"/>
    </location>
</feature>
<sequence length="555" mass="60462">MRKASCFFSGIPESESFSGSLALYRKTGVSGMSAAVQKQDIDQLGPVALNRIRFVLSIFYLLASFMARDISTTFEVMLYLAGGVIVMSYTILIEIALRKKSASFWAREGGVIADWLLTSLIIIGIAAQSPERGAYVGRAPALLYLLTFPLVGAGIAARSPRFVIWIGAAVCATTLGIQGTMALTGVKFSNDPAVALAADGAYPNTLLIMVFWFALVSFIVYTFLRISSRQRSSIEQEKTESEQGAASLSEAYGQMASVAMEIDTFAEGFRTFVEQFDREMQDQGAAVEEISATMEEVSSTAQKASEQVTGQYRLIHSITNDTGELQTVLQRINTSSKSLAGEVGVIRDQSQLADRAMSDLQSVMEAIGASFDRVREVTEIMGEIADRTNLLALNASIEAARAGEQGRGFAVVAQEVSKLADSSSSNARNIADIIEESGRQVERGLQSALMTGRHVREQGQAFEKSVMFFQDLESQLQEQLRRSSDLVKAIDQLQKMSAEIETLSREQTGGAESVTKALSMMERSASSLVQKSSELRSRLDQFLSLAKTLRSVKRQ</sequence>
<keyword evidence="4" id="KW-0812">Transmembrane</keyword>
<reference evidence="6 7" key="1">
    <citation type="submission" date="2019-10" db="EMBL/GenBank/DDBJ databases">
        <title>Extracellular Electron Transfer in a Candidatus Methanoperedens spp. Enrichment Culture.</title>
        <authorList>
            <person name="Berger S."/>
            <person name="Rangel Shaw D."/>
            <person name="Berben T."/>
            <person name="In 'T Zandt M."/>
            <person name="Frank J."/>
            <person name="Reimann J."/>
            <person name="Jetten M.S.M."/>
            <person name="Welte C.U."/>
        </authorList>
    </citation>
    <scope>NUCLEOTIDE SEQUENCE [LARGE SCALE GENOMIC DNA]</scope>
    <source>
        <strain evidence="6">SB12</strain>
    </source>
</reference>
<feature type="transmembrane region" description="Helical" evidence="4">
    <location>
        <begin position="162"/>
        <end position="186"/>
    </location>
</feature>
<protein>
    <recommendedName>
        <fullName evidence="5">Methyl-accepting transducer domain-containing protein</fullName>
    </recommendedName>
</protein>
<dbReference type="PANTHER" id="PTHR43531:SF11">
    <property type="entry name" value="METHYL-ACCEPTING CHEMOTAXIS PROTEIN 3"/>
    <property type="match status" value="1"/>
</dbReference>
<dbReference type="GO" id="GO:0007165">
    <property type="term" value="P:signal transduction"/>
    <property type="evidence" value="ECO:0007669"/>
    <property type="project" value="UniProtKB-KW"/>
</dbReference>
<feature type="transmembrane region" description="Helical" evidence="4">
    <location>
        <begin position="52"/>
        <end position="70"/>
    </location>
</feature>
<dbReference type="Gene3D" id="1.10.287.950">
    <property type="entry name" value="Methyl-accepting chemotaxis protein"/>
    <property type="match status" value="1"/>
</dbReference>
<feature type="transmembrane region" description="Helical" evidence="4">
    <location>
        <begin position="206"/>
        <end position="224"/>
    </location>
</feature>
<organism evidence="6 7">
    <name type="scientific">Leptonema illini</name>
    <dbReference type="NCBI Taxonomy" id="183"/>
    <lineage>
        <taxon>Bacteria</taxon>
        <taxon>Pseudomonadati</taxon>
        <taxon>Spirochaetota</taxon>
        <taxon>Spirochaetia</taxon>
        <taxon>Leptospirales</taxon>
        <taxon>Leptospiraceae</taxon>
        <taxon>Leptonema</taxon>
    </lineage>
</organism>
<evidence type="ECO:0000256" key="1">
    <source>
        <dbReference type="ARBA" id="ARBA00022500"/>
    </source>
</evidence>
<dbReference type="Pfam" id="PF00015">
    <property type="entry name" value="MCPsignal"/>
    <property type="match status" value="1"/>
</dbReference>
<dbReference type="GO" id="GO:0005886">
    <property type="term" value="C:plasma membrane"/>
    <property type="evidence" value="ECO:0007669"/>
    <property type="project" value="TreeGrafter"/>
</dbReference>
<evidence type="ECO:0000256" key="3">
    <source>
        <dbReference type="PROSITE-ProRule" id="PRU00284"/>
    </source>
</evidence>
<evidence type="ECO:0000256" key="4">
    <source>
        <dbReference type="SAM" id="Phobius"/>
    </source>
</evidence>
<dbReference type="PRINTS" id="PR00260">
    <property type="entry name" value="CHEMTRNSDUCR"/>
</dbReference>
<accession>A0A833H3M9</accession>
<comment type="similarity">
    <text evidence="2">Belongs to the methyl-accepting chemotaxis (MCP) protein family.</text>
</comment>
<dbReference type="InterPro" id="IPR051310">
    <property type="entry name" value="MCP_chemotaxis"/>
</dbReference>
<evidence type="ECO:0000256" key="2">
    <source>
        <dbReference type="ARBA" id="ARBA00029447"/>
    </source>
</evidence>
<feature type="transmembrane region" description="Helical" evidence="4">
    <location>
        <begin position="76"/>
        <end position="97"/>
    </location>
</feature>
<evidence type="ECO:0000259" key="5">
    <source>
        <dbReference type="PROSITE" id="PS50111"/>
    </source>
</evidence>
<proteinExistence type="inferred from homology"/>
<dbReference type="GO" id="GO:0006935">
    <property type="term" value="P:chemotaxis"/>
    <property type="evidence" value="ECO:0007669"/>
    <property type="project" value="UniProtKB-KW"/>
</dbReference>
<evidence type="ECO:0000313" key="6">
    <source>
        <dbReference type="EMBL" id="KAB2934338.1"/>
    </source>
</evidence>
<comment type="caution">
    <text evidence="6">The sequence shown here is derived from an EMBL/GenBank/DDBJ whole genome shotgun (WGS) entry which is preliminary data.</text>
</comment>
<dbReference type="PROSITE" id="PS50111">
    <property type="entry name" value="CHEMOTAXIS_TRANSDUC_2"/>
    <property type="match status" value="1"/>
</dbReference>